<protein>
    <submittedName>
        <fullName evidence="3">Uncharacterized protein</fullName>
    </submittedName>
</protein>
<dbReference type="Proteomes" id="UP000887572">
    <property type="component" value="Unplaced"/>
</dbReference>
<reference evidence="3" key="1">
    <citation type="submission" date="2022-11" db="UniProtKB">
        <authorList>
            <consortium name="WormBaseParasite"/>
        </authorList>
    </citation>
    <scope>IDENTIFICATION</scope>
</reference>
<feature type="signal peptide" evidence="1">
    <location>
        <begin position="1"/>
        <end position="23"/>
    </location>
</feature>
<sequence>MNAKLLLLLTISLAMLSTSPSTAEEANFIRTRRNLSSACHNECAKECVRHPGFEGECWPHCMKYCTDYGTKEGLFS</sequence>
<proteinExistence type="predicted"/>
<keyword evidence="1" id="KW-0732">Signal</keyword>
<accession>A0A914HXQ7</accession>
<name>A0A914HXQ7_GLORO</name>
<organism evidence="2 3">
    <name type="scientific">Globodera rostochiensis</name>
    <name type="common">Golden nematode worm</name>
    <name type="synonym">Heterodera rostochiensis</name>
    <dbReference type="NCBI Taxonomy" id="31243"/>
    <lineage>
        <taxon>Eukaryota</taxon>
        <taxon>Metazoa</taxon>
        <taxon>Ecdysozoa</taxon>
        <taxon>Nematoda</taxon>
        <taxon>Chromadorea</taxon>
        <taxon>Rhabditida</taxon>
        <taxon>Tylenchina</taxon>
        <taxon>Tylenchomorpha</taxon>
        <taxon>Tylenchoidea</taxon>
        <taxon>Heteroderidae</taxon>
        <taxon>Heteroderinae</taxon>
        <taxon>Globodera</taxon>
    </lineage>
</organism>
<feature type="chain" id="PRO_5037088589" evidence="1">
    <location>
        <begin position="24"/>
        <end position="76"/>
    </location>
</feature>
<evidence type="ECO:0000313" key="2">
    <source>
        <dbReference type="Proteomes" id="UP000887572"/>
    </source>
</evidence>
<evidence type="ECO:0000256" key="1">
    <source>
        <dbReference type="SAM" id="SignalP"/>
    </source>
</evidence>
<dbReference type="AlphaFoldDB" id="A0A914HXQ7"/>
<evidence type="ECO:0000313" key="3">
    <source>
        <dbReference type="WBParaSite" id="Gr19_v10_g5001.t1"/>
    </source>
</evidence>
<dbReference type="WBParaSite" id="Gr19_v10_g5001.t1">
    <property type="protein sequence ID" value="Gr19_v10_g5001.t1"/>
    <property type="gene ID" value="Gr19_v10_g5001"/>
</dbReference>
<keyword evidence="2" id="KW-1185">Reference proteome</keyword>